<evidence type="ECO:0000313" key="2">
    <source>
        <dbReference type="EMBL" id="MDU0206298.1"/>
    </source>
</evidence>
<proteinExistence type="predicted"/>
<evidence type="ECO:0000313" key="3">
    <source>
        <dbReference type="Proteomes" id="UP001260980"/>
    </source>
</evidence>
<gene>
    <name evidence="2" type="ORF">RQP52_35090</name>
</gene>
<dbReference type="InterPro" id="IPR016796">
    <property type="entry name" value="UCP021774"/>
</dbReference>
<dbReference type="CDD" id="cd14797">
    <property type="entry name" value="DUF302"/>
    <property type="match status" value="1"/>
</dbReference>
<name>A0ABU3RQ59_9BACL</name>
<reference evidence="2 3" key="1">
    <citation type="submission" date="2023-10" db="EMBL/GenBank/DDBJ databases">
        <title>Paenibacillus strain PFR10 Genome sequencing and assembly.</title>
        <authorList>
            <person name="Kim I."/>
        </authorList>
    </citation>
    <scope>NUCLEOTIDE SEQUENCE [LARGE SCALE GENOMIC DNA]</scope>
    <source>
        <strain evidence="2 3">PFR10</strain>
    </source>
</reference>
<dbReference type="RefSeq" id="WP_315956095.1">
    <property type="nucleotide sequence ID" value="NZ_JAWCUD010000022.1"/>
</dbReference>
<evidence type="ECO:0000259" key="1">
    <source>
        <dbReference type="Pfam" id="PF03625"/>
    </source>
</evidence>
<dbReference type="PIRSF" id="PIRSF021774">
    <property type="entry name" value="UCP021774"/>
    <property type="match status" value="1"/>
</dbReference>
<dbReference type="PANTHER" id="PTHR38342">
    <property type="entry name" value="SLR5037 PROTEIN"/>
    <property type="match status" value="1"/>
</dbReference>
<dbReference type="Gene3D" id="3.30.310.70">
    <property type="entry name" value="TT1751-like domain"/>
    <property type="match status" value="1"/>
</dbReference>
<accession>A0ABU3RQ59</accession>
<dbReference type="InterPro" id="IPR005180">
    <property type="entry name" value="DUF302"/>
</dbReference>
<dbReference type="SUPFAM" id="SSF103247">
    <property type="entry name" value="TT1751-like"/>
    <property type="match status" value="1"/>
</dbReference>
<sequence>MFHYTVETRKTVEQVIESLELNLKEEKFGVLWHLDMQEKLKEKGVEFNRRYHILEVCNPIEAKRVLSENAIVGYFLPCKITVYEDEGKTKIGFPKPTALIGMVDSEKLQSIAEDVEKRLISCIDKTI</sequence>
<dbReference type="EMBL" id="JAWCUD010000022">
    <property type="protein sequence ID" value="MDU0206298.1"/>
    <property type="molecule type" value="Genomic_DNA"/>
</dbReference>
<dbReference type="Proteomes" id="UP001260980">
    <property type="component" value="Unassembled WGS sequence"/>
</dbReference>
<comment type="caution">
    <text evidence="2">The sequence shown here is derived from an EMBL/GenBank/DDBJ whole genome shotgun (WGS) entry which is preliminary data.</text>
</comment>
<protein>
    <submittedName>
        <fullName evidence="2">DUF302 domain-containing protein</fullName>
    </submittedName>
</protein>
<organism evidence="2 3">
    <name type="scientific">Paenibacillus violae</name>
    <dbReference type="NCBI Taxonomy" id="3077234"/>
    <lineage>
        <taxon>Bacteria</taxon>
        <taxon>Bacillati</taxon>
        <taxon>Bacillota</taxon>
        <taxon>Bacilli</taxon>
        <taxon>Bacillales</taxon>
        <taxon>Paenibacillaceae</taxon>
        <taxon>Paenibacillus</taxon>
    </lineage>
</organism>
<feature type="domain" description="DUF302" evidence="1">
    <location>
        <begin position="34"/>
        <end position="96"/>
    </location>
</feature>
<keyword evidence="3" id="KW-1185">Reference proteome</keyword>
<dbReference type="InterPro" id="IPR035923">
    <property type="entry name" value="TT1751-like_sf"/>
</dbReference>
<dbReference type="Pfam" id="PF03625">
    <property type="entry name" value="DUF302"/>
    <property type="match status" value="1"/>
</dbReference>
<dbReference type="PANTHER" id="PTHR38342:SF1">
    <property type="entry name" value="SLR5037 PROTEIN"/>
    <property type="match status" value="1"/>
</dbReference>